<dbReference type="AlphaFoldDB" id="A0A2U1K7Z7"/>
<dbReference type="InterPro" id="IPR036491">
    <property type="entry name" value="YugN-like_sf"/>
</dbReference>
<accession>A0A2U1K7Z7</accession>
<dbReference type="InterPro" id="IPR014967">
    <property type="entry name" value="Uncharacterised_YugN-like"/>
</dbReference>
<evidence type="ECO:0000313" key="1">
    <source>
        <dbReference type="EMBL" id="PWA13384.1"/>
    </source>
</evidence>
<dbReference type="Proteomes" id="UP000245998">
    <property type="component" value="Unassembled WGS sequence"/>
</dbReference>
<comment type="caution">
    <text evidence="1">The sequence shown here is derived from an EMBL/GenBank/DDBJ whole genome shotgun (WGS) entry which is preliminary data.</text>
</comment>
<organism evidence="1 2">
    <name type="scientific">Pueribacillus theae</name>
    <dbReference type="NCBI Taxonomy" id="2171751"/>
    <lineage>
        <taxon>Bacteria</taxon>
        <taxon>Bacillati</taxon>
        <taxon>Bacillota</taxon>
        <taxon>Bacilli</taxon>
        <taxon>Bacillales</taxon>
        <taxon>Bacillaceae</taxon>
        <taxon>Pueribacillus</taxon>
    </lineage>
</organism>
<dbReference type="OrthoDB" id="2679642at2"/>
<name>A0A2U1K7Z7_9BACI</name>
<dbReference type="EMBL" id="QCZG01000001">
    <property type="protein sequence ID" value="PWA13384.1"/>
    <property type="molecule type" value="Genomic_DNA"/>
</dbReference>
<reference evidence="1 2" key="1">
    <citation type="submission" date="2018-04" db="EMBL/GenBank/DDBJ databases">
        <title>Camelliibacillus theae gen. nov., sp. nov., isolated from Pu'er tea.</title>
        <authorList>
            <person name="Niu L."/>
        </authorList>
    </citation>
    <scope>NUCLEOTIDE SEQUENCE [LARGE SCALE GENOMIC DNA]</scope>
    <source>
        <strain evidence="1 2">T8</strain>
    </source>
</reference>
<proteinExistence type="predicted"/>
<sequence length="120" mass="13728">MKFENTGIEGKTVQFSVLEHIAGSVGLFRDGHWDYERATYDYKFENMVTGDVFYLRVPSVAIEGVVEDSAAIMKLGVPYIGKHYYPHGVEYEDEEFPEEIIKASNDILKQFEELLEKAVV</sequence>
<keyword evidence="2" id="KW-1185">Reference proteome</keyword>
<dbReference type="RefSeq" id="WP_116552889.1">
    <property type="nucleotide sequence ID" value="NZ_QCZG01000001.1"/>
</dbReference>
<protein>
    <recommendedName>
        <fullName evidence="3">YugN-like family protein</fullName>
    </recommendedName>
</protein>
<dbReference type="Pfam" id="PF08868">
    <property type="entry name" value="YugN"/>
    <property type="match status" value="1"/>
</dbReference>
<dbReference type="Gene3D" id="3.30.310.100">
    <property type="entry name" value="YugN-like"/>
    <property type="match status" value="1"/>
</dbReference>
<gene>
    <name evidence="1" type="ORF">DCC39_00385</name>
</gene>
<evidence type="ECO:0000313" key="2">
    <source>
        <dbReference type="Proteomes" id="UP000245998"/>
    </source>
</evidence>
<dbReference type="SUPFAM" id="SSF160755">
    <property type="entry name" value="YugN-like"/>
    <property type="match status" value="1"/>
</dbReference>
<evidence type="ECO:0008006" key="3">
    <source>
        <dbReference type="Google" id="ProtNLM"/>
    </source>
</evidence>